<evidence type="ECO:0000256" key="3">
    <source>
        <dbReference type="ARBA" id="ARBA00023194"/>
    </source>
</evidence>
<organism evidence="5 6">
    <name type="scientific">Fontibacillus solani</name>
    <dbReference type="NCBI Taxonomy" id="1572857"/>
    <lineage>
        <taxon>Bacteria</taxon>
        <taxon>Bacillati</taxon>
        <taxon>Bacillota</taxon>
        <taxon>Bacilli</taxon>
        <taxon>Bacillales</taxon>
        <taxon>Paenibacillaceae</taxon>
        <taxon>Fontibacillus</taxon>
    </lineage>
</organism>
<dbReference type="InterPro" id="IPR020845">
    <property type="entry name" value="AMP-binding_CS"/>
</dbReference>
<dbReference type="PROSITE" id="PS50075">
    <property type="entry name" value="CARRIER"/>
    <property type="match status" value="1"/>
</dbReference>
<dbReference type="Gene3D" id="3.30.300.30">
    <property type="match status" value="1"/>
</dbReference>
<dbReference type="InterPro" id="IPR036736">
    <property type="entry name" value="ACP-like_sf"/>
</dbReference>
<dbReference type="Pfam" id="PF00501">
    <property type="entry name" value="AMP-binding"/>
    <property type="match status" value="1"/>
</dbReference>
<evidence type="ECO:0000313" key="5">
    <source>
        <dbReference type="EMBL" id="MBA9084923.1"/>
    </source>
</evidence>
<keyword evidence="6" id="KW-1185">Reference proteome</keyword>
<dbReference type="PROSITE" id="PS00455">
    <property type="entry name" value="AMP_BINDING"/>
    <property type="match status" value="1"/>
</dbReference>
<dbReference type="GO" id="GO:0031177">
    <property type="term" value="F:phosphopantetheine binding"/>
    <property type="evidence" value="ECO:0007669"/>
    <property type="project" value="TreeGrafter"/>
</dbReference>
<proteinExistence type="inferred from homology"/>
<dbReference type="SUPFAM" id="SSF47336">
    <property type="entry name" value="ACP-like"/>
    <property type="match status" value="1"/>
</dbReference>
<dbReference type="InterPro" id="IPR010071">
    <property type="entry name" value="AA_adenyl_dom"/>
</dbReference>
<dbReference type="InterPro" id="IPR009081">
    <property type="entry name" value="PP-bd_ACP"/>
</dbReference>
<dbReference type="InterPro" id="IPR025110">
    <property type="entry name" value="AMP-bd_C"/>
</dbReference>
<dbReference type="CDD" id="cd12117">
    <property type="entry name" value="A_NRPS_Srf_like"/>
    <property type="match status" value="1"/>
</dbReference>
<evidence type="ECO:0000256" key="1">
    <source>
        <dbReference type="ARBA" id="ARBA00006432"/>
    </source>
</evidence>
<protein>
    <submittedName>
        <fullName evidence="5">Amino acid adenylation domain-containing protein</fullName>
    </submittedName>
</protein>
<gene>
    <name evidence="5" type="ORF">FHR92_001384</name>
</gene>
<dbReference type="RefSeq" id="WP_182534884.1">
    <property type="nucleotide sequence ID" value="NZ_JACJIP010000006.1"/>
</dbReference>
<reference evidence="5 6" key="1">
    <citation type="submission" date="2020-08" db="EMBL/GenBank/DDBJ databases">
        <title>Genomic Encyclopedia of Type Strains, Phase III (KMG-III): the genomes of soil and plant-associated and newly described type strains.</title>
        <authorList>
            <person name="Whitman W."/>
        </authorList>
    </citation>
    <scope>NUCLEOTIDE SEQUENCE [LARGE SCALE GENOMIC DNA]</scope>
    <source>
        <strain evidence="5 6">CECT 8693</strain>
    </source>
</reference>
<dbReference type="EMBL" id="JACJIP010000006">
    <property type="protein sequence ID" value="MBA9084923.1"/>
    <property type="molecule type" value="Genomic_DNA"/>
</dbReference>
<comment type="similarity">
    <text evidence="1">Belongs to the ATP-dependent AMP-binding enzyme family.</text>
</comment>
<dbReference type="Proteomes" id="UP000567067">
    <property type="component" value="Unassembled WGS sequence"/>
</dbReference>
<dbReference type="Pfam" id="PF13193">
    <property type="entry name" value="AMP-binding_C"/>
    <property type="match status" value="1"/>
</dbReference>
<dbReference type="GO" id="GO:0017000">
    <property type="term" value="P:antibiotic biosynthetic process"/>
    <property type="evidence" value="ECO:0007669"/>
    <property type="project" value="UniProtKB-KW"/>
</dbReference>
<dbReference type="Gene3D" id="1.10.1200.10">
    <property type="entry name" value="ACP-like"/>
    <property type="match status" value="1"/>
</dbReference>
<dbReference type="InterPro" id="IPR045851">
    <property type="entry name" value="AMP-bd_C_sf"/>
</dbReference>
<dbReference type="SUPFAM" id="SSF56801">
    <property type="entry name" value="Acetyl-CoA synthetase-like"/>
    <property type="match status" value="1"/>
</dbReference>
<feature type="domain" description="Carrier" evidence="4">
    <location>
        <begin position="528"/>
        <end position="603"/>
    </location>
</feature>
<evidence type="ECO:0000259" key="4">
    <source>
        <dbReference type="PROSITE" id="PS50075"/>
    </source>
</evidence>
<evidence type="ECO:0000256" key="2">
    <source>
        <dbReference type="ARBA" id="ARBA00022737"/>
    </source>
</evidence>
<dbReference type="GO" id="GO:0043041">
    <property type="term" value="P:amino acid activation for nonribosomal peptide biosynthetic process"/>
    <property type="evidence" value="ECO:0007669"/>
    <property type="project" value="TreeGrafter"/>
</dbReference>
<dbReference type="Gene3D" id="3.40.50.980">
    <property type="match status" value="2"/>
</dbReference>
<comment type="caution">
    <text evidence="5">The sequence shown here is derived from an EMBL/GenBank/DDBJ whole genome shotgun (WGS) entry which is preliminary data.</text>
</comment>
<dbReference type="Pfam" id="PF00550">
    <property type="entry name" value="PP-binding"/>
    <property type="match status" value="1"/>
</dbReference>
<dbReference type="PANTHER" id="PTHR45527:SF1">
    <property type="entry name" value="FATTY ACID SYNTHASE"/>
    <property type="match status" value="1"/>
</dbReference>
<dbReference type="AlphaFoldDB" id="A0A7W3SRX7"/>
<dbReference type="Gene3D" id="2.30.38.10">
    <property type="entry name" value="Luciferase, Domain 3"/>
    <property type="match status" value="1"/>
</dbReference>
<evidence type="ECO:0000313" key="6">
    <source>
        <dbReference type="Proteomes" id="UP000567067"/>
    </source>
</evidence>
<dbReference type="GO" id="GO:0005737">
    <property type="term" value="C:cytoplasm"/>
    <property type="evidence" value="ECO:0007669"/>
    <property type="project" value="TreeGrafter"/>
</dbReference>
<sequence>MLDTRINRNLDIDNFSEYLNKGIHELFYEQVVMNPERVAISCLGKSLTYMEVHQITENLANHLVEKGAGVEKIVAVCVERSLDLVLILLSVLKSGSAYLFIEPNTPTDRISYIVNDISPVLLITAEEFPVIIPECNVDILQLSMDWKTSISGKQRSEIEVNPDNLAYVSYTSGTTGVPKGVSIPHKGVVRLVKGWGKVNTDDVFLQVSSSAFDASTLEIWSPLCNGGRCAVYGPGQVSPDRLAETMVNEQVTTGWFTSGLFNVMVDNHLCAFSELKHVIAGGDVLSPTHVTKLLNAYPNIYFTNGYGPTENTTFTTTWTINQHHPEDKVPIGKPIKGSDVIILDDNLELVPDNVIGELYAFGEGLARCYVNKPAETAQNFLPNPFGRPGERMYKTGDLAIRREDGVIEFLGRKDQQVKIRGYRVEISEIEITLSAHPEVNNVVVEVQKDMIRGNILIAYIVVDRNTGDHVRLITELREYLKSKLPYFMIPWAIIPLDEIPLSNNGKINRKELPVNLRTPRGLKVEYVEPRNELELELSRIWGDLLLKEPIGINDDFFDLGGHSLLAAELLLQIQNVLGIQIPARILYFNSTISELASEVKKTKLEVLANANE</sequence>
<dbReference type="NCBIfam" id="TIGR01733">
    <property type="entry name" value="AA-adenyl-dom"/>
    <property type="match status" value="1"/>
</dbReference>
<dbReference type="InterPro" id="IPR000873">
    <property type="entry name" value="AMP-dep_synth/lig_dom"/>
</dbReference>
<accession>A0A7W3SRX7</accession>
<dbReference type="PANTHER" id="PTHR45527">
    <property type="entry name" value="NONRIBOSOMAL PEPTIDE SYNTHETASE"/>
    <property type="match status" value="1"/>
</dbReference>
<keyword evidence="2" id="KW-0677">Repeat</keyword>
<dbReference type="GO" id="GO:0044550">
    <property type="term" value="P:secondary metabolite biosynthetic process"/>
    <property type="evidence" value="ECO:0007669"/>
    <property type="project" value="TreeGrafter"/>
</dbReference>
<dbReference type="FunFam" id="3.40.50.980:FF:000001">
    <property type="entry name" value="Non-ribosomal peptide synthetase"/>
    <property type="match status" value="1"/>
</dbReference>
<keyword evidence="3" id="KW-0045">Antibiotic biosynthesis</keyword>
<name>A0A7W3SRX7_9BACL</name>